<reference evidence="2" key="3">
    <citation type="submission" date="2025-09" db="UniProtKB">
        <authorList>
            <consortium name="Ensembl"/>
        </authorList>
    </citation>
    <scope>IDENTIFICATION</scope>
</reference>
<feature type="region of interest" description="Disordered" evidence="1">
    <location>
        <begin position="41"/>
        <end position="101"/>
    </location>
</feature>
<feature type="compositionally biased region" description="Low complexity" evidence="1">
    <location>
        <begin position="154"/>
        <end position="165"/>
    </location>
</feature>
<reference evidence="2" key="1">
    <citation type="submission" date="2019-06" db="EMBL/GenBank/DDBJ databases">
        <authorList>
            <consortium name="Wellcome Sanger Institute Data Sharing"/>
        </authorList>
    </citation>
    <scope>NUCLEOTIDE SEQUENCE [LARGE SCALE GENOMIC DNA]</scope>
</reference>
<dbReference type="PANTHER" id="PTHR21590">
    <property type="entry name" value="SEA DOMAIN-CONTAINING PROTEIN"/>
    <property type="match status" value="1"/>
</dbReference>
<dbReference type="OMA" id="SWNQQHT"/>
<proteinExistence type="predicted"/>
<reference evidence="2" key="2">
    <citation type="submission" date="2025-08" db="UniProtKB">
        <authorList>
            <consortium name="Ensembl"/>
        </authorList>
    </citation>
    <scope>IDENTIFICATION</scope>
</reference>
<feature type="compositionally biased region" description="Low complexity" evidence="1">
    <location>
        <begin position="86"/>
        <end position="96"/>
    </location>
</feature>
<name>A0A672FRQ0_SALFA</name>
<dbReference type="InParanoid" id="A0A672FRQ0"/>
<keyword evidence="3" id="KW-1185">Reference proteome</keyword>
<dbReference type="AlphaFoldDB" id="A0A672FRQ0"/>
<sequence>WTPSETGRFRRYAELGMSPTSVQGLLQRSEPPAHFLVHLKHTSTDTDPPPPVSPLHRQGLSSGGYISTGDQLQESVYPNRGQYEDPPSSSRPRPVGGSTGAQLHHLTQVGLSSQIGVYPGVGRSMSGPTGSSWNQQHSDQDLSRPGVLSFPEFSSSSVFQMPSSSLRDPSAPPLLLTSPTPEYPPEDASPSAHTSASLIKAIREELRRLAQKQAAVTSYQ</sequence>
<feature type="compositionally biased region" description="Polar residues" evidence="1">
    <location>
        <begin position="64"/>
        <end position="76"/>
    </location>
</feature>
<dbReference type="Ensembl" id="ENSSFAT00005009781.1">
    <property type="protein sequence ID" value="ENSSFAP00005009343.1"/>
    <property type="gene ID" value="ENSSFAG00005005377.1"/>
</dbReference>
<dbReference type="Proteomes" id="UP000472267">
    <property type="component" value="Chromosome 17"/>
</dbReference>
<feature type="region of interest" description="Disordered" evidence="1">
    <location>
        <begin position="117"/>
        <end position="196"/>
    </location>
</feature>
<evidence type="ECO:0000313" key="3">
    <source>
        <dbReference type="Proteomes" id="UP000472267"/>
    </source>
</evidence>
<organism evidence="2 3">
    <name type="scientific">Salarias fasciatus</name>
    <name type="common">Jewelled blenny</name>
    <name type="synonym">Blennius fasciatus</name>
    <dbReference type="NCBI Taxonomy" id="181472"/>
    <lineage>
        <taxon>Eukaryota</taxon>
        <taxon>Metazoa</taxon>
        <taxon>Chordata</taxon>
        <taxon>Craniata</taxon>
        <taxon>Vertebrata</taxon>
        <taxon>Euteleostomi</taxon>
        <taxon>Actinopterygii</taxon>
        <taxon>Neopterygii</taxon>
        <taxon>Teleostei</taxon>
        <taxon>Neoteleostei</taxon>
        <taxon>Acanthomorphata</taxon>
        <taxon>Ovalentaria</taxon>
        <taxon>Blenniimorphae</taxon>
        <taxon>Blenniiformes</taxon>
        <taxon>Blennioidei</taxon>
        <taxon>Blenniidae</taxon>
        <taxon>Salariinae</taxon>
        <taxon>Salarias</taxon>
    </lineage>
</organism>
<protein>
    <submittedName>
        <fullName evidence="2">Uncharacterized protein</fullName>
    </submittedName>
</protein>
<evidence type="ECO:0000256" key="1">
    <source>
        <dbReference type="SAM" id="MobiDB-lite"/>
    </source>
</evidence>
<feature type="compositionally biased region" description="Polar residues" evidence="1">
    <location>
        <begin position="126"/>
        <end position="137"/>
    </location>
</feature>
<accession>A0A672FRQ0</accession>
<evidence type="ECO:0000313" key="2">
    <source>
        <dbReference type="Ensembl" id="ENSSFAP00005009343.1"/>
    </source>
</evidence>
<dbReference type="PANTHER" id="PTHR21590:SF4">
    <property type="entry name" value="UPF0606 PROTEIN KIAA1549"/>
    <property type="match status" value="1"/>
</dbReference>